<feature type="transmembrane region" description="Helical" evidence="19">
    <location>
        <begin position="199"/>
        <end position="217"/>
    </location>
</feature>
<keyword evidence="10 19" id="KW-0812">Transmembrane</keyword>
<evidence type="ECO:0000256" key="15">
    <source>
        <dbReference type="ARBA" id="ARBA00032605"/>
    </source>
</evidence>
<comment type="similarity">
    <text evidence="4 19">Belongs to the CobS family.</text>
</comment>
<evidence type="ECO:0000256" key="11">
    <source>
        <dbReference type="ARBA" id="ARBA00022842"/>
    </source>
</evidence>
<protein>
    <recommendedName>
        <fullName evidence="6 19">Adenosylcobinamide-GDP ribazoletransferase</fullName>
        <ecNumber evidence="5 19">2.7.8.26</ecNumber>
    </recommendedName>
    <alternativeName>
        <fullName evidence="16 19">Cobalamin synthase</fullName>
    </alternativeName>
    <alternativeName>
        <fullName evidence="15 19">Cobalamin-5'-phosphate synthase</fullName>
    </alternativeName>
</protein>
<evidence type="ECO:0000256" key="13">
    <source>
        <dbReference type="ARBA" id="ARBA00023136"/>
    </source>
</evidence>
<comment type="catalytic activity">
    <reaction evidence="18 19">
        <text>alpha-ribazole 5'-phosphate + adenosylcob(III)inamide-GDP = adenosylcob(III)alamin 5'-phosphate + GMP + H(+)</text>
        <dbReference type="Rhea" id="RHEA:23560"/>
        <dbReference type="ChEBI" id="CHEBI:15378"/>
        <dbReference type="ChEBI" id="CHEBI:57918"/>
        <dbReference type="ChEBI" id="CHEBI:58115"/>
        <dbReference type="ChEBI" id="CHEBI:60487"/>
        <dbReference type="ChEBI" id="CHEBI:60493"/>
        <dbReference type="EC" id="2.7.8.26"/>
    </reaction>
</comment>
<evidence type="ECO:0000313" key="21">
    <source>
        <dbReference type="Proteomes" id="UP000632377"/>
    </source>
</evidence>
<keyword evidence="21" id="KW-1185">Reference proteome</keyword>
<organism evidence="20 21">
    <name type="scientific">Clostridium rhizosphaerae</name>
    <dbReference type="NCBI Taxonomy" id="2803861"/>
    <lineage>
        <taxon>Bacteria</taxon>
        <taxon>Bacillati</taxon>
        <taxon>Bacillota</taxon>
        <taxon>Clostridia</taxon>
        <taxon>Eubacteriales</taxon>
        <taxon>Clostridiaceae</taxon>
        <taxon>Clostridium</taxon>
    </lineage>
</organism>
<feature type="transmembrane region" description="Helical" evidence="19">
    <location>
        <begin position="35"/>
        <end position="56"/>
    </location>
</feature>
<evidence type="ECO:0000256" key="9">
    <source>
        <dbReference type="ARBA" id="ARBA00022679"/>
    </source>
</evidence>
<evidence type="ECO:0000256" key="14">
    <source>
        <dbReference type="ARBA" id="ARBA00025228"/>
    </source>
</evidence>
<comment type="catalytic activity">
    <reaction evidence="17 19">
        <text>alpha-ribazole + adenosylcob(III)inamide-GDP = adenosylcob(III)alamin + GMP + H(+)</text>
        <dbReference type="Rhea" id="RHEA:16049"/>
        <dbReference type="ChEBI" id="CHEBI:10329"/>
        <dbReference type="ChEBI" id="CHEBI:15378"/>
        <dbReference type="ChEBI" id="CHEBI:18408"/>
        <dbReference type="ChEBI" id="CHEBI:58115"/>
        <dbReference type="ChEBI" id="CHEBI:60487"/>
        <dbReference type="EC" id="2.7.8.26"/>
    </reaction>
</comment>
<dbReference type="RefSeq" id="WP_202748072.1">
    <property type="nucleotide sequence ID" value="NZ_JAESWC010000002.1"/>
</dbReference>
<dbReference type="HAMAP" id="MF_00719">
    <property type="entry name" value="CobS"/>
    <property type="match status" value="1"/>
</dbReference>
<dbReference type="NCBIfam" id="TIGR00317">
    <property type="entry name" value="cobS"/>
    <property type="match status" value="1"/>
</dbReference>
<feature type="transmembrane region" description="Helical" evidence="19">
    <location>
        <begin position="170"/>
        <end position="193"/>
    </location>
</feature>
<keyword evidence="13 19" id="KW-0472">Membrane</keyword>
<comment type="cofactor">
    <cofactor evidence="1 19">
        <name>Mg(2+)</name>
        <dbReference type="ChEBI" id="CHEBI:18420"/>
    </cofactor>
</comment>
<feature type="transmembrane region" description="Helical" evidence="19">
    <location>
        <begin position="229"/>
        <end position="248"/>
    </location>
</feature>
<evidence type="ECO:0000256" key="1">
    <source>
        <dbReference type="ARBA" id="ARBA00001946"/>
    </source>
</evidence>
<name>A0ABS1T7Z2_9CLOT</name>
<evidence type="ECO:0000256" key="3">
    <source>
        <dbReference type="ARBA" id="ARBA00004663"/>
    </source>
</evidence>
<reference evidence="20 21" key="1">
    <citation type="submission" date="2021-01" db="EMBL/GenBank/DDBJ databases">
        <title>Genome public.</title>
        <authorList>
            <person name="Liu C."/>
            <person name="Sun Q."/>
        </authorList>
    </citation>
    <scope>NUCLEOTIDE SEQUENCE [LARGE SCALE GENOMIC DNA]</scope>
    <source>
        <strain evidence="20 21">YIM B02515</strain>
    </source>
</reference>
<comment type="subcellular location">
    <subcellularLocation>
        <location evidence="2 19">Cell membrane</location>
        <topology evidence="2 19">Multi-pass membrane protein</topology>
    </subcellularLocation>
</comment>
<evidence type="ECO:0000256" key="12">
    <source>
        <dbReference type="ARBA" id="ARBA00022989"/>
    </source>
</evidence>
<gene>
    <name evidence="19" type="primary">cobS</name>
    <name evidence="20" type="ORF">JK636_06785</name>
</gene>
<proteinExistence type="inferred from homology"/>
<accession>A0ABS1T7Z2</accession>
<evidence type="ECO:0000256" key="6">
    <source>
        <dbReference type="ARBA" id="ARBA00015850"/>
    </source>
</evidence>
<dbReference type="Proteomes" id="UP000632377">
    <property type="component" value="Unassembled WGS sequence"/>
</dbReference>
<dbReference type="Pfam" id="PF02654">
    <property type="entry name" value="CobS"/>
    <property type="match status" value="1"/>
</dbReference>
<feature type="transmembrane region" description="Helical" evidence="19">
    <location>
        <begin position="110"/>
        <end position="131"/>
    </location>
</feature>
<dbReference type="GO" id="GO:0051073">
    <property type="term" value="F:adenosylcobinamide-GDP ribazoletransferase activity"/>
    <property type="evidence" value="ECO:0007669"/>
    <property type="project" value="UniProtKB-EC"/>
</dbReference>
<comment type="caution">
    <text evidence="20">The sequence shown here is derived from an EMBL/GenBank/DDBJ whole genome shotgun (WGS) entry which is preliminary data.</text>
</comment>
<dbReference type="PANTHER" id="PTHR34148">
    <property type="entry name" value="ADENOSYLCOBINAMIDE-GDP RIBAZOLETRANSFERASE"/>
    <property type="match status" value="1"/>
</dbReference>
<evidence type="ECO:0000256" key="4">
    <source>
        <dbReference type="ARBA" id="ARBA00010561"/>
    </source>
</evidence>
<evidence type="ECO:0000256" key="10">
    <source>
        <dbReference type="ARBA" id="ARBA00022692"/>
    </source>
</evidence>
<feature type="transmembrane region" description="Helical" evidence="19">
    <location>
        <begin position="137"/>
        <end position="158"/>
    </location>
</feature>
<dbReference type="InterPro" id="IPR003805">
    <property type="entry name" value="CobS"/>
</dbReference>
<dbReference type="EC" id="2.7.8.26" evidence="5 19"/>
<dbReference type="PANTHER" id="PTHR34148:SF1">
    <property type="entry name" value="ADENOSYLCOBINAMIDE-GDP RIBAZOLETRANSFERASE"/>
    <property type="match status" value="1"/>
</dbReference>
<evidence type="ECO:0000313" key="20">
    <source>
        <dbReference type="EMBL" id="MBL4935463.1"/>
    </source>
</evidence>
<evidence type="ECO:0000256" key="8">
    <source>
        <dbReference type="ARBA" id="ARBA00022573"/>
    </source>
</evidence>
<evidence type="ECO:0000256" key="17">
    <source>
        <dbReference type="ARBA" id="ARBA00048623"/>
    </source>
</evidence>
<evidence type="ECO:0000256" key="2">
    <source>
        <dbReference type="ARBA" id="ARBA00004651"/>
    </source>
</evidence>
<evidence type="ECO:0000256" key="18">
    <source>
        <dbReference type="ARBA" id="ARBA00049504"/>
    </source>
</evidence>
<keyword evidence="11 19" id="KW-0460">Magnesium</keyword>
<keyword evidence="9 19" id="KW-0808">Transferase</keyword>
<comment type="function">
    <text evidence="14 19">Joins adenosylcobinamide-GDP and alpha-ribazole to generate adenosylcobalamin (Ado-cobalamin). Also synthesizes adenosylcobalamin 5'-phosphate from adenosylcobinamide-GDP and alpha-ribazole 5'-phosphate.</text>
</comment>
<evidence type="ECO:0000256" key="19">
    <source>
        <dbReference type="HAMAP-Rule" id="MF_00719"/>
    </source>
</evidence>
<evidence type="ECO:0000256" key="16">
    <source>
        <dbReference type="ARBA" id="ARBA00032853"/>
    </source>
</evidence>
<keyword evidence="12 19" id="KW-1133">Transmembrane helix</keyword>
<evidence type="ECO:0000256" key="5">
    <source>
        <dbReference type="ARBA" id="ARBA00013200"/>
    </source>
</evidence>
<evidence type="ECO:0000256" key="7">
    <source>
        <dbReference type="ARBA" id="ARBA00022475"/>
    </source>
</evidence>
<sequence>MNKYVNDFLLMFQFLTRIPVNISLKCEKENFKRGAIFLPLVGFIVGGIQWLIYMLFFKVTSLGIAAIFAVLSGILVTGALHVDGLGDTCDGFYAFKGKDRIIEIMKDSRIGTFACIAIVMDIMLKVNSLAYSSQYSSALIIIAVPVISKFSIVFLSFVGKPAKSTGSGNLFVGNMSGIVVSISAFIAAAIIYIMLGLKVTAAMFITAVIITLLVNKYSESKINGLTGDLLGANNEIVEIFVMLVYIALYKI</sequence>
<keyword evidence="8 19" id="KW-0169">Cobalamin biosynthesis</keyword>
<comment type="pathway">
    <text evidence="3 19">Cofactor biosynthesis; adenosylcobalamin biosynthesis; adenosylcobalamin from cob(II)yrinate a,c-diamide: step 7/7.</text>
</comment>
<feature type="transmembrane region" description="Helical" evidence="19">
    <location>
        <begin position="62"/>
        <end position="82"/>
    </location>
</feature>
<dbReference type="EMBL" id="JAESWC010000002">
    <property type="protein sequence ID" value="MBL4935463.1"/>
    <property type="molecule type" value="Genomic_DNA"/>
</dbReference>
<keyword evidence="7 19" id="KW-1003">Cell membrane</keyword>